<proteinExistence type="inferred from homology"/>
<comment type="similarity">
    <text evidence="4">Belongs to the class I-like SAM-binding methyltransferase superfamily.</text>
</comment>
<keyword evidence="6" id="KW-1185">Reference proteome</keyword>
<organism evidence="5 6">
    <name type="scientific">Diaporthe vaccinii</name>
    <dbReference type="NCBI Taxonomy" id="105482"/>
    <lineage>
        <taxon>Eukaryota</taxon>
        <taxon>Fungi</taxon>
        <taxon>Dikarya</taxon>
        <taxon>Ascomycota</taxon>
        <taxon>Pezizomycotina</taxon>
        <taxon>Sordariomycetes</taxon>
        <taxon>Sordariomycetidae</taxon>
        <taxon>Diaporthales</taxon>
        <taxon>Diaporthaceae</taxon>
        <taxon>Diaporthe</taxon>
        <taxon>Diaporthe eres species complex</taxon>
    </lineage>
</organism>
<dbReference type="PANTHER" id="PTHR35897">
    <property type="entry name" value="METHYLTRANSFERASE AUSD"/>
    <property type="match status" value="1"/>
</dbReference>
<comment type="caution">
    <text evidence="5">The sequence shown here is derived from an EMBL/GenBank/DDBJ whole genome shotgun (WGS) entry which is preliminary data.</text>
</comment>
<evidence type="ECO:0000313" key="6">
    <source>
        <dbReference type="Proteomes" id="UP001600888"/>
    </source>
</evidence>
<keyword evidence="3" id="KW-0949">S-adenosyl-L-methionine</keyword>
<dbReference type="EMBL" id="JBAWTH010000001">
    <property type="protein sequence ID" value="KAL2293372.1"/>
    <property type="molecule type" value="Genomic_DNA"/>
</dbReference>
<dbReference type="PANTHER" id="PTHR35897:SF1">
    <property type="entry name" value="METHYLTRANSFERASE AUSD"/>
    <property type="match status" value="1"/>
</dbReference>
<dbReference type="InterPro" id="IPR051654">
    <property type="entry name" value="Meroterpenoid_MTases"/>
</dbReference>
<evidence type="ECO:0000256" key="4">
    <source>
        <dbReference type="ARBA" id="ARBA00038314"/>
    </source>
</evidence>
<evidence type="ECO:0000256" key="2">
    <source>
        <dbReference type="ARBA" id="ARBA00022679"/>
    </source>
</evidence>
<evidence type="ECO:0000256" key="1">
    <source>
        <dbReference type="ARBA" id="ARBA00005179"/>
    </source>
</evidence>
<sequence length="294" mass="32619">MGEQNATFQPNVGSKDKSVGWYDQTFHGIEPAARALLEEYSHITPEEVDQYVIAMEDRETTKLLTSQRDKAWDIFPYPCIGQFRFLNLSLSKKPSYERILERLRGGATYLDIGCCIGQDIRKLVHDGAPGGNLHGAELQGGFIGLGYDFFRDRDTLGATLVQADVFDLGDGSSLSGMVGKADILHLGMVLHLFGWDKQRELLENCVKLLRPASPGPLILGQAVGDVEGGVRPGGHIFCHNVETFNKMWSEISERSGLKFECRATLDEGLGIAESRRGWDGVTRRRLSFEVERVG</sequence>
<evidence type="ECO:0000313" key="5">
    <source>
        <dbReference type="EMBL" id="KAL2293372.1"/>
    </source>
</evidence>
<gene>
    <name evidence="5" type="ORF">FJTKL_05294</name>
</gene>
<evidence type="ECO:0000256" key="3">
    <source>
        <dbReference type="ARBA" id="ARBA00022691"/>
    </source>
</evidence>
<comment type="pathway">
    <text evidence="1">Secondary metabolite biosynthesis.</text>
</comment>
<protein>
    <recommendedName>
        <fullName evidence="7">Methyltransferase domain-containing protein</fullName>
    </recommendedName>
</protein>
<keyword evidence="2" id="KW-0808">Transferase</keyword>
<evidence type="ECO:0008006" key="7">
    <source>
        <dbReference type="Google" id="ProtNLM"/>
    </source>
</evidence>
<reference evidence="5 6" key="1">
    <citation type="submission" date="2024-03" db="EMBL/GenBank/DDBJ databases">
        <title>A high-quality draft genome sequence of Diaporthe vaccinii, a causative agent of upright dieback and viscid rot disease in cranberry plants.</title>
        <authorList>
            <person name="Sarrasin M."/>
            <person name="Lang B.F."/>
            <person name="Burger G."/>
        </authorList>
    </citation>
    <scope>NUCLEOTIDE SEQUENCE [LARGE SCALE GENOMIC DNA]</scope>
    <source>
        <strain evidence="5 6">IS7</strain>
    </source>
</reference>
<name>A0ABR4FFA0_9PEZI</name>
<accession>A0ABR4FFA0</accession>
<dbReference type="InterPro" id="IPR029063">
    <property type="entry name" value="SAM-dependent_MTases_sf"/>
</dbReference>
<dbReference type="Gene3D" id="3.40.50.150">
    <property type="entry name" value="Vaccinia Virus protein VP39"/>
    <property type="match status" value="1"/>
</dbReference>
<dbReference type="Proteomes" id="UP001600888">
    <property type="component" value="Unassembled WGS sequence"/>
</dbReference>
<dbReference type="SUPFAM" id="SSF53335">
    <property type="entry name" value="S-adenosyl-L-methionine-dependent methyltransferases"/>
    <property type="match status" value="1"/>
</dbReference>